<dbReference type="Pfam" id="PF13649">
    <property type="entry name" value="Methyltransf_25"/>
    <property type="match status" value="1"/>
</dbReference>
<protein>
    <recommendedName>
        <fullName evidence="2">Methyltransferase domain-containing protein</fullName>
    </recommendedName>
</protein>
<dbReference type="Gene3D" id="3.40.50.150">
    <property type="entry name" value="Vaccinia Virus protein VP39"/>
    <property type="match status" value="1"/>
</dbReference>
<evidence type="ECO:0000313" key="4">
    <source>
        <dbReference type="Proteomes" id="UP000177152"/>
    </source>
</evidence>
<evidence type="ECO:0000259" key="2">
    <source>
        <dbReference type="Pfam" id="PF13649"/>
    </source>
</evidence>
<name>A0A1G2K8F8_9BACT</name>
<evidence type="ECO:0000256" key="1">
    <source>
        <dbReference type="ARBA" id="ARBA00022679"/>
    </source>
</evidence>
<feature type="domain" description="Methyltransferase" evidence="2">
    <location>
        <begin position="34"/>
        <end position="133"/>
    </location>
</feature>
<organism evidence="3 4">
    <name type="scientific">Candidatus Sungbacteria bacterium RIFCSPHIGHO2_01_FULL_47_32</name>
    <dbReference type="NCBI Taxonomy" id="1802264"/>
    <lineage>
        <taxon>Bacteria</taxon>
        <taxon>Candidatus Sungiibacteriota</taxon>
    </lineage>
</organism>
<dbReference type="CDD" id="cd02440">
    <property type="entry name" value="AdoMet_MTases"/>
    <property type="match status" value="1"/>
</dbReference>
<proteinExistence type="predicted"/>
<gene>
    <name evidence="3" type="ORF">A2633_01870</name>
</gene>
<evidence type="ECO:0000313" key="3">
    <source>
        <dbReference type="EMBL" id="OGZ95719.1"/>
    </source>
</evidence>
<comment type="caution">
    <text evidence="3">The sequence shown here is derived from an EMBL/GenBank/DDBJ whole genome shotgun (WGS) entry which is preliminary data.</text>
</comment>
<dbReference type="InterPro" id="IPR029063">
    <property type="entry name" value="SAM-dependent_MTases_sf"/>
</dbReference>
<keyword evidence="1" id="KW-0808">Transferase</keyword>
<dbReference type="AlphaFoldDB" id="A0A1G2K8F8"/>
<dbReference type="SUPFAM" id="SSF53335">
    <property type="entry name" value="S-adenosyl-L-methionine-dependent methyltransferases"/>
    <property type="match status" value="1"/>
</dbReference>
<reference evidence="3 4" key="1">
    <citation type="journal article" date="2016" name="Nat. Commun.">
        <title>Thousands of microbial genomes shed light on interconnected biogeochemical processes in an aquifer system.</title>
        <authorList>
            <person name="Anantharaman K."/>
            <person name="Brown C.T."/>
            <person name="Hug L.A."/>
            <person name="Sharon I."/>
            <person name="Castelle C.J."/>
            <person name="Probst A.J."/>
            <person name="Thomas B.C."/>
            <person name="Singh A."/>
            <person name="Wilkins M.J."/>
            <person name="Karaoz U."/>
            <person name="Brodie E.L."/>
            <person name="Williams K.H."/>
            <person name="Hubbard S.S."/>
            <person name="Banfield J.F."/>
        </authorList>
    </citation>
    <scope>NUCLEOTIDE SEQUENCE [LARGE SCALE GENOMIC DNA]</scope>
</reference>
<dbReference type="Proteomes" id="UP000177152">
    <property type="component" value="Unassembled WGS sequence"/>
</dbReference>
<dbReference type="PANTHER" id="PTHR43861">
    <property type="entry name" value="TRANS-ACONITATE 2-METHYLTRANSFERASE-RELATED"/>
    <property type="match status" value="1"/>
</dbReference>
<dbReference type="InterPro" id="IPR041698">
    <property type="entry name" value="Methyltransf_25"/>
</dbReference>
<accession>A0A1G2K8F8</accession>
<dbReference type="GO" id="GO:0016740">
    <property type="term" value="F:transferase activity"/>
    <property type="evidence" value="ECO:0007669"/>
    <property type="project" value="UniProtKB-KW"/>
</dbReference>
<dbReference type="EMBL" id="MHQC01000006">
    <property type="protein sequence ID" value="OGZ95719.1"/>
    <property type="molecule type" value="Genomic_DNA"/>
</dbReference>
<sequence length="192" mass="21246">METSTKQPHDTISDGFLQPEKIVKQFSLPQGLYVADFGCGAGYFTIPVAKAVGKDGKVYAIDIQKTLLDTIRVKANLEHISNIETVWGDLESPNGSKLKDAQVDFVMVANILFQSQKKPEVLKEAARVLKPGGWLSVIEWDQSEFTAGPPVEMRVDPDTTKKFAASAGLEFKHEFIVGSHHYGMFFQKSLTV</sequence>